<dbReference type="Proteomes" id="UP001332192">
    <property type="component" value="Chromosome"/>
</dbReference>
<dbReference type="RefSeq" id="WP_324716548.1">
    <property type="nucleotide sequence ID" value="NZ_CP141615.1"/>
</dbReference>
<dbReference type="Gene3D" id="3.40.50.10440">
    <property type="entry name" value="Dihydroxyacetone kinase, domain 1"/>
    <property type="match status" value="1"/>
</dbReference>
<feature type="domain" description="DhaK" evidence="1">
    <location>
        <begin position="7"/>
        <end position="330"/>
    </location>
</feature>
<evidence type="ECO:0000313" key="2">
    <source>
        <dbReference type="EMBL" id="WRP17276.1"/>
    </source>
</evidence>
<proteinExistence type="predicted"/>
<evidence type="ECO:0000313" key="3">
    <source>
        <dbReference type="Proteomes" id="UP001332192"/>
    </source>
</evidence>
<evidence type="ECO:0000259" key="1">
    <source>
        <dbReference type="PROSITE" id="PS51481"/>
    </source>
</evidence>
<dbReference type="Gene3D" id="3.30.1180.20">
    <property type="entry name" value="Dihydroxyacetone kinase, domain 2"/>
    <property type="match status" value="1"/>
</dbReference>
<dbReference type="PROSITE" id="PS51481">
    <property type="entry name" value="DHAK"/>
    <property type="match status" value="1"/>
</dbReference>
<reference evidence="2 3" key="1">
    <citation type="journal article" date="2024" name="Front. Microbiol.">
        <title>Novel thermophilic genera Geochorda gen. nov. and Carboxydochorda gen. nov. from the deep terrestrial subsurface reveal the ecophysiological diversity in the class Limnochordia.</title>
        <authorList>
            <person name="Karnachuk O.V."/>
            <person name="Lukina A.P."/>
            <person name="Avakyan M.R."/>
            <person name="Kadnikov V.V."/>
            <person name="Begmatov S."/>
            <person name="Beletsky A.V."/>
            <person name="Vlasova K.G."/>
            <person name="Novikov A.A."/>
            <person name="Shcherbakova V.A."/>
            <person name="Mardanov A.V."/>
            <person name="Ravin N.V."/>
        </authorList>
    </citation>
    <scope>NUCLEOTIDE SEQUENCE [LARGE SCALE GENOMIC DNA]</scope>
    <source>
        <strain evidence="2 3">L945</strain>
    </source>
</reference>
<dbReference type="Pfam" id="PF02733">
    <property type="entry name" value="Dak1"/>
    <property type="match status" value="1"/>
</dbReference>
<sequence>MRKLINAPERFVDDMLEGIYAAHPDQLTFVHGDLRCLVRTRKKHGKVALATGGGSGHLPLFLGYVGDGMLDGCAVGGVFQSPSPEQVLKVTRAIHAGEGVLYIYGNYTGDVMTFDMAAEMAAVEGIRVETVIGNDDVASAPRGREDKRRGVAGLFYLYKVAGAAAEEGASLDEVERLALKTGDNVRTMGVALSPCVIPEIGRPTFELDEGEMEIGMGIHGEPGVKGKAPLKPADEVVDEMLRAIMEDLPFKRGDEVSVLVNGLGATPKEELYILYRRVSQVLNAEGIRVWHAYIGEFATSMEMAGASISLLRLDDELKRYLARPASTPFFAQGQL</sequence>
<dbReference type="SUPFAM" id="SSF82549">
    <property type="entry name" value="DAK1/DegV-like"/>
    <property type="match status" value="1"/>
</dbReference>
<dbReference type="EMBL" id="CP141615">
    <property type="protein sequence ID" value="WRP17276.1"/>
    <property type="molecule type" value="Genomic_DNA"/>
</dbReference>
<keyword evidence="3" id="KW-1185">Reference proteome</keyword>
<dbReference type="GO" id="GO:0016301">
    <property type="term" value="F:kinase activity"/>
    <property type="evidence" value="ECO:0007669"/>
    <property type="project" value="UniProtKB-KW"/>
</dbReference>
<accession>A0ABZ1BWU3</accession>
<keyword evidence="2" id="KW-0808">Transferase</keyword>
<organism evidence="2 3">
    <name type="scientific">Carboxydichorda subterranea</name>
    <dbReference type="NCBI Taxonomy" id="3109565"/>
    <lineage>
        <taxon>Bacteria</taxon>
        <taxon>Bacillati</taxon>
        <taxon>Bacillota</taxon>
        <taxon>Limnochordia</taxon>
        <taxon>Limnochordales</taxon>
        <taxon>Geochordaceae</taxon>
        <taxon>Carboxydichorda</taxon>
    </lineage>
</organism>
<name>A0ABZ1BWU3_9FIRM</name>
<dbReference type="InterPro" id="IPR050861">
    <property type="entry name" value="Dihydroxyacetone_Kinase"/>
</dbReference>
<gene>
    <name evidence="2" type="ORF">U7230_14525</name>
</gene>
<protein>
    <submittedName>
        <fullName evidence="2">Dihydroxyacetone kinase subunit DhaK</fullName>
    </submittedName>
</protein>
<keyword evidence="2" id="KW-0418">Kinase</keyword>
<dbReference type="InterPro" id="IPR004006">
    <property type="entry name" value="DhaK_dom"/>
</dbReference>
<dbReference type="PANTHER" id="PTHR28629:SF4">
    <property type="entry name" value="TRIOKINASE_FMN CYCLASE"/>
    <property type="match status" value="1"/>
</dbReference>
<dbReference type="PANTHER" id="PTHR28629">
    <property type="entry name" value="TRIOKINASE/FMN CYCLASE"/>
    <property type="match status" value="1"/>
</dbReference>